<name>L1J4U8_GUITC</name>
<feature type="compositionally biased region" description="Basic residues" evidence="1">
    <location>
        <begin position="274"/>
        <end position="287"/>
    </location>
</feature>
<feature type="chain" id="PRO_5008770902" evidence="2">
    <location>
        <begin position="28"/>
        <end position="287"/>
    </location>
</feature>
<feature type="region of interest" description="Disordered" evidence="1">
    <location>
        <begin position="131"/>
        <end position="244"/>
    </location>
</feature>
<protein>
    <submittedName>
        <fullName evidence="3 4">Uncharacterized protein</fullName>
    </submittedName>
</protein>
<sequence length="287" mass="31610">MSMKRGGRRMALEVMAGVAAWPQVASALFDDKIGWGDSDKVGVQWDGGFANPLASQPDEFSTEVVNGKGNPVVISFTKPKKWKLSTNAGITVQDYITAESAFVLVAPAQGHSVSDLPPEYVLDKVLTQGKASNAEKDLPPIMEAGPQDDGSSDPFTKKEMEKKETLQKQKNREKRNHEEIHGKTHLQLSENPSKQEQKLQTKAQLKLAQKSTGSLGKFDKKLKGELKSAPNRKFDPETLQNEKKRNLELLSKIVSVEGATLDHEKAKAGSQKKDKGKKPKRNAKAKR</sequence>
<feature type="compositionally biased region" description="Basic and acidic residues" evidence="1">
    <location>
        <begin position="217"/>
        <end position="244"/>
    </location>
</feature>
<dbReference type="EMBL" id="JH993009">
    <property type="protein sequence ID" value="EKX43558.1"/>
    <property type="molecule type" value="Genomic_DNA"/>
</dbReference>
<keyword evidence="2" id="KW-0732">Signal</keyword>
<dbReference type="AlphaFoldDB" id="L1J4U8"/>
<reference evidence="3 5" key="1">
    <citation type="journal article" date="2012" name="Nature">
        <title>Algal genomes reveal evolutionary mosaicism and the fate of nucleomorphs.</title>
        <authorList>
            <consortium name="DOE Joint Genome Institute"/>
            <person name="Curtis B.A."/>
            <person name="Tanifuji G."/>
            <person name="Burki F."/>
            <person name="Gruber A."/>
            <person name="Irimia M."/>
            <person name="Maruyama S."/>
            <person name="Arias M.C."/>
            <person name="Ball S.G."/>
            <person name="Gile G.H."/>
            <person name="Hirakawa Y."/>
            <person name="Hopkins J.F."/>
            <person name="Kuo A."/>
            <person name="Rensing S.A."/>
            <person name="Schmutz J."/>
            <person name="Symeonidi A."/>
            <person name="Elias M."/>
            <person name="Eveleigh R.J."/>
            <person name="Herman E.K."/>
            <person name="Klute M.J."/>
            <person name="Nakayama T."/>
            <person name="Obornik M."/>
            <person name="Reyes-Prieto A."/>
            <person name="Armbrust E.V."/>
            <person name="Aves S.J."/>
            <person name="Beiko R.G."/>
            <person name="Coutinho P."/>
            <person name="Dacks J.B."/>
            <person name="Durnford D.G."/>
            <person name="Fast N.M."/>
            <person name="Green B.R."/>
            <person name="Grisdale C.J."/>
            <person name="Hempel F."/>
            <person name="Henrissat B."/>
            <person name="Hoppner M.P."/>
            <person name="Ishida K."/>
            <person name="Kim E."/>
            <person name="Koreny L."/>
            <person name="Kroth P.G."/>
            <person name="Liu Y."/>
            <person name="Malik S.B."/>
            <person name="Maier U.G."/>
            <person name="McRose D."/>
            <person name="Mock T."/>
            <person name="Neilson J.A."/>
            <person name="Onodera N.T."/>
            <person name="Poole A.M."/>
            <person name="Pritham E.J."/>
            <person name="Richards T.A."/>
            <person name="Rocap G."/>
            <person name="Roy S.W."/>
            <person name="Sarai C."/>
            <person name="Schaack S."/>
            <person name="Shirato S."/>
            <person name="Slamovits C.H."/>
            <person name="Spencer D.F."/>
            <person name="Suzuki S."/>
            <person name="Worden A.Z."/>
            <person name="Zauner S."/>
            <person name="Barry K."/>
            <person name="Bell C."/>
            <person name="Bharti A.K."/>
            <person name="Crow J.A."/>
            <person name="Grimwood J."/>
            <person name="Kramer R."/>
            <person name="Lindquist E."/>
            <person name="Lucas S."/>
            <person name="Salamov A."/>
            <person name="McFadden G.I."/>
            <person name="Lane C.E."/>
            <person name="Keeling P.J."/>
            <person name="Gray M.W."/>
            <person name="Grigoriev I.V."/>
            <person name="Archibald J.M."/>
        </authorList>
    </citation>
    <scope>NUCLEOTIDE SEQUENCE</scope>
    <source>
        <strain evidence="3 5">CCMP2712</strain>
    </source>
</reference>
<feature type="compositionally biased region" description="Polar residues" evidence="1">
    <location>
        <begin position="200"/>
        <end position="214"/>
    </location>
</feature>
<dbReference type="HOGENOM" id="CLU_971296_0_0_1"/>
<feature type="compositionally biased region" description="Basic and acidic residues" evidence="1">
    <location>
        <begin position="260"/>
        <end position="273"/>
    </location>
</feature>
<dbReference type="GeneID" id="17300253"/>
<evidence type="ECO:0000313" key="4">
    <source>
        <dbReference type="EnsemblProtists" id="EKX43558"/>
    </source>
</evidence>
<reference evidence="5" key="2">
    <citation type="submission" date="2012-11" db="EMBL/GenBank/DDBJ databases">
        <authorList>
            <person name="Kuo A."/>
            <person name="Curtis B.A."/>
            <person name="Tanifuji G."/>
            <person name="Burki F."/>
            <person name="Gruber A."/>
            <person name="Irimia M."/>
            <person name="Maruyama S."/>
            <person name="Arias M.C."/>
            <person name="Ball S.G."/>
            <person name="Gile G.H."/>
            <person name="Hirakawa Y."/>
            <person name="Hopkins J.F."/>
            <person name="Rensing S.A."/>
            <person name="Schmutz J."/>
            <person name="Symeonidi A."/>
            <person name="Elias M."/>
            <person name="Eveleigh R.J."/>
            <person name="Herman E.K."/>
            <person name="Klute M.J."/>
            <person name="Nakayama T."/>
            <person name="Obornik M."/>
            <person name="Reyes-Prieto A."/>
            <person name="Armbrust E.V."/>
            <person name="Aves S.J."/>
            <person name="Beiko R.G."/>
            <person name="Coutinho P."/>
            <person name="Dacks J.B."/>
            <person name="Durnford D.G."/>
            <person name="Fast N.M."/>
            <person name="Green B.R."/>
            <person name="Grisdale C."/>
            <person name="Hempe F."/>
            <person name="Henrissat B."/>
            <person name="Hoppner M.P."/>
            <person name="Ishida K.-I."/>
            <person name="Kim E."/>
            <person name="Koreny L."/>
            <person name="Kroth P.G."/>
            <person name="Liu Y."/>
            <person name="Malik S.-B."/>
            <person name="Maier U.G."/>
            <person name="McRose D."/>
            <person name="Mock T."/>
            <person name="Neilson J.A."/>
            <person name="Onodera N.T."/>
            <person name="Poole A.M."/>
            <person name="Pritham E.J."/>
            <person name="Richards T.A."/>
            <person name="Rocap G."/>
            <person name="Roy S.W."/>
            <person name="Sarai C."/>
            <person name="Schaack S."/>
            <person name="Shirato S."/>
            <person name="Slamovits C.H."/>
            <person name="Spencer D.F."/>
            <person name="Suzuki S."/>
            <person name="Worden A.Z."/>
            <person name="Zauner S."/>
            <person name="Barry K."/>
            <person name="Bell C."/>
            <person name="Bharti A.K."/>
            <person name="Crow J.A."/>
            <person name="Grimwood J."/>
            <person name="Kramer R."/>
            <person name="Lindquist E."/>
            <person name="Lucas S."/>
            <person name="Salamov A."/>
            <person name="McFadden G.I."/>
            <person name="Lane C.E."/>
            <person name="Keeling P.J."/>
            <person name="Gray M.W."/>
            <person name="Grigoriev I.V."/>
            <person name="Archibald J.M."/>
        </authorList>
    </citation>
    <scope>NUCLEOTIDE SEQUENCE</scope>
    <source>
        <strain evidence="5">CCMP2712</strain>
    </source>
</reference>
<evidence type="ECO:0000313" key="3">
    <source>
        <dbReference type="EMBL" id="EKX43558.1"/>
    </source>
</evidence>
<feature type="signal peptide" evidence="2">
    <location>
        <begin position="1"/>
        <end position="27"/>
    </location>
</feature>
<accession>L1J4U8</accession>
<reference evidence="4" key="3">
    <citation type="submission" date="2016-03" db="UniProtKB">
        <authorList>
            <consortium name="EnsemblProtists"/>
        </authorList>
    </citation>
    <scope>IDENTIFICATION</scope>
</reference>
<feature type="region of interest" description="Disordered" evidence="1">
    <location>
        <begin position="257"/>
        <end position="287"/>
    </location>
</feature>
<dbReference type="RefSeq" id="XP_005830538.1">
    <property type="nucleotide sequence ID" value="XM_005830481.1"/>
</dbReference>
<evidence type="ECO:0000256" key="2">
    <source>
        <dbReference type="SAM" id="SignalP"/>
    </source>
</evidence>
<dbReference type="Proteomes" id="UP000011087">
    <property type="component" value="Unassembled WGS sequence"/>
</dbReference>
<gene>
    <name evidence="3" type="ORF">GUITHDRAFT_110364</name>
</gene>
<keyword evidence="5" id="KW-1185">Reference proteome</keyword>
<organism evidence="3">
    <name type="scientific">Guillardia theta (strain CCMP2712)</name>
    <name type="common">Cryptophyte</name>
    <dbReference type="NCBI Taxonomy" id="905079"/>
    <lineage>
        <taxon>Eukaryota</taxon>
        <taxon>Cryptophyceae</taxon>
        <taxon>Pyrenomonadales</taxon>
        <taxon>Geminigeraceae</taxon>
        <taxon>Guillardia</taxon>
    </lineage>
</organism>
<dbReference type="OrthoDB" id="28455at2759"/>
<dbReference type="KEGG" id="gtt:GUITHDRAFT_110364"/>
<proteinExistence type="predicted"/>
<dbReference type="EnsemblProtists" id="EKX43558">
    <property type="protein sequence ID" value="EKX43558"/>
    <property type="gene ID" value="GUITHDRAFT_110364"/>
</dbReference>
<evidence type="ECO:0000256" key="1">
    <source>
        <dbReference type="SAM" id="MobiDB-lite"/>
    </source>
</evidence>
<feature type="compositionally biased region" description="Basic and acidic residues" evidence="1">
    <location>
        <begin position="155"/>
        <end position="167"/>
    </location>
</feature>
<evidence type="ECO:0000313" key="5">
    <source>
        <dbReference type="Proteomes" id="UP000011087"/>
    </source>
</evidence>
<dbReference type="PaxDb" id="55529-EKX43558"/>